<name>A0A4R2PR69_RHOSA</name>
<evidence type="ECO:0000313" key="3">
    <source>
        <dbReference type="Proteomes" id="UP000295399"/>
    </source>
</evidence>
<feature type="region of interest" description="Disordered" evidence="1">
    <location>
        <begin position="1"/>
        <end position="25"/>
    </location>
</feature>
<accession>A0A4R2PR69</accession>
<dbReference type="AlphaFoldDB" id="A0A4R2PR69"/>
<proteinExistence type="predicted"/>
<organism evidence="2 3">
    <name type="scientific">Rhodothalassium salexigens DSM 2132</name>
    <dbReference type="NCBI Taxonomy" id="1188247"/>
    <lineage>
        <taxon>Bacteria</taxon>
        <taxon>Pseudomonadati</taxon>
        <taxon>Pseudomonadota</taxon>
        <taxon>Alphaproteobacteria</taxon>
        <taxon>Rhodothalassiales</taxon>
        <taxon>Rhodothalassiaceae</taxon>
        <taxon>Rhodothalassium</taxon>
    </lineage>
</organism>
<evidence type="ECO:0000256" key="1">
    <source>
        <dbReference type="SAM" id="MobiDB-lite"/>
    </source>
</evidence>
<reference evidence="2 3" key="1">
    <citation type="submission" date="2019-03" db="EMBL/GenBank/DDBJ databases">
        <title>Genomic Encyclopedia of Type Strains, Phase IV (KMG-IV): sequencing the most valuable type-strain genomes for metagenomic binning, comparative biology and taxonomic classification.</title>
        <authorList>
            <person name="Goeker M."/>
        </authorList>
    </citation>
    <scope>NUCLEOTIDE SEQUENCE [LARGE SCALE GENOMIC DNA]</scope>
    <source>
        <strain evidence="2 3">DSM 2132</strain>
    </source>
</reference>
<comment type="caution">
    <text evidence="2">The sequence shown here is derived from an EMBL/GenBank/DDBJ whole genome shotgun (WGS) entry which is preliminary data.</text>
</comment>
<evidence type="ECO:0000313" key="2">
    <source>
        <dbReference type="EMBL" id="TCP38207.1"/>
    </source>
</evidence>
<dbReference type="EMBL" id="SLXO01000001">
    <property type="protein sequence ID" value="TCP38207.1"/>
    <property type="molecule type" value="Genomic_DNA"/>
</dbReference>
<gene>
    <name evidence="2" type="ORF">EV659_101105</name>
</gene>
<dbReference type="InParanoid" id="A0A4R2PR69"/>
<protein>
    <submittedName>
        <fullName evidence="2">Uncharacterized protein</fullName>
    </submittedName>
</protein>
<dbReference type="RefSeq" id="WP_132706493.1">
    <property type="nucleotide sequence ID" value="NZ_JACIGF010000001.1"/>
</dbReference>
<dbReference type="Proteomes" id="UP000295399">
    <property type="component" value="Unassembled WGS sequence"/>
</dbReference>
<keyword evidence="3" id="KW-1185">Reference proteome</keyword>
<sequence length="82" mass="8560">MPVYKLAGGERRTVPTGPAHDTLTVTNPAEAGQAHYRLSVDAPNARPHALGPGYTDSYDVTAFPSIDVHNTGTLALTVATTS</sequence>